<dbReference type="GO" id="GO:0046872">
    <property type="term" value="F:metal ion binding"/>
    <property type="evidence" value="ECO:0007669"/>
    <property type="project" value="UniProtKB-KW"/>
</dbReference>
<evidence type="ECO:0000313" key="5">
    <source>
        <dbReference type="Proteomes" id="UP001146120"/>
    </source>
</evidence>
<evidence type="ECO:0000313" key="4">
    <source>
        <dbReference type="EMBL" id="DAZ96145.1"/>
    </source>
</evidence>
<organism evidence="4 5">
    <name type="scientific">Lagenidium giganteum</name>
    <dbReference type="NCBI Taxonomy" id="4803"/>
    <lineage>
        <taxon>Eukaryota</taxon>
        <taxon>Sar</taxon>
        <taxon>Stramenopiles</taxon>
        <taxon>Oomycota</taxon>
        <taxon>Peronosporomycetes</taxon>
        <taxon>Pythiales</taxon>
        <taxon>Pythiaceae</taxon>
    </lineage>
</organism>
<proteinExistence type="predicted"/>
<dbReference type="Proteomes" id="UP001146120">
    <property type="component" value="Unassembled WGS sequence"/>
</dbReference>
<feature type="non-terminal residue" evidence="4">
    <location>
        <position position="1"/>
    </location>
</feature>
<evidence type="ECO:0000256" key="2">
    <source>
        <dbReference type="ARBA" id="ARBA00022723"/>
    </source>
</evidence>
<dbReference type="Pfam" id="PF13359">
    <property type="entry name" value="DDE_Tnp_4"/>
    <property type="match status" value="1"/>
</dbReference>
<name>A0AAV2YQ76_9STRA</name>
<evidence type="ECO:0000259" key="3">
    <source>
        <dbReference type="Pfam" id="PF13359"/>
    </source>
</evidence>
<dbReference type="AlphaFoldDB" id="A0AAV2YQ76"/>
<dbReference type="InterPro" id="IPR027806">
    <property type="entry name" value="HARBI1_dom"/>
</dbReference>
<gene>
    <name evidence="4" type="ORF">N0F65_008724</name>
</gene>
<reference evidence="4" key="2">
    <citation type="journal article" date="2023" name="Microbiol Resour">
        <title>Decontamination and Annotation of the Draft Genome Sequence of the Oomycete Lagenidium giganteum ARSEF 373.</title>
        <authorList>
            <person name="Morgan W.R."/>
            <person name="Tartar A."/>
        </authorList>
    </citation>
    <scope>NUCLEOTIDE SEQUENCE</scope>
    <source>
        <strain evidence="4">ARSEF 373</strain>
    </source>
</reference>
<reference evidence="4" key="1">
    <citation type="submission" date="2022-11" db="EMBL/GenBank/DDBJ databases">
        <authorList>
            <person name="Morgan W.R."/>
            <person name="Tartar A."/>
        </authorList>
    </citation>
    <scope>NUCLEOTIDE SEQUENCE</scope>
    <source>
        <strain evidence="4">ARSEF 373</strain>
    </source>
</reference>
<comment type="caution">
    <text evidence="4">The sequence shown here is derived from an EMBL/GenBank/DDBJ whole genome shotgun (WGS) entry which is preliminary data.</text>
</comment>
<protein>
    <recommendedName>
        <fullName evidence="3">DDE Tnp4 domain-containing protein</fullName>
    </recommendedName>
</protein>
<accession>A0AAV2YQ76</accession>
<keyword evidence="5" id="KW-1185">Reference proteome</keyword>
<keyword evidence="2" id="KW-0479">Metal-binding</keyword>
<sequence length="136" mass="15305">IPEPDGLSIHYWGPVEGRRCDVTILRLSKVLDEFAILPALRGQFVYGDPAYAVSRYIVAPYKGGQPIPREQESNARSSGRVKTMWAAVDFRKQIKIFLSLVGKVVHLAAFFTNLLSKWQPNKSILSIAFTVYLQPL</sequence>
<comment type="cofactor">
    <cofactor evidence="1">
        <name>a divalent metal cation</name>
        <dbReference type="ChEBI" id="CHEBI:60240"/>
    </cofactor>
</comment>
<dbReference type="EMBL" id="DAKRPA010000177">
    <property type="protein sequence ID" value="DAZ96145.1"/>
    <property type="molecule type" value="Genomic_DNA"/>
</dbReference>
<evidence type="ECO:0000256" key="1">
    <source>
        <dbReference type="ARBA" id="ARBA00001968"/>
    </source>
</evidence>
<feature type="domain" description="DDE Tnp4" evidence="3">
    <location>
        <begin position="4"/>
        <end position="113"/>
    </location>
</feature>